<dbReference type="InterPro" id="IPR052345">
    <property type="entry name" value="Rad_response_metalloprotease"/>
</dbReference>
<dbReference type="PANTHER" id="PTHR43236:SF2">
    <property type="entry name" value="BLL0069 PROTEIN"/>
    <property type="match status" value="1"/>
</dbReference>
<dbReference type="Gene3D" id="1.10.10.2910">
    <property type="match status" value="1"/>
</dbReference>
<gene>
    <name evidence="2" type="ORF">JS278_02984</name>
</gene>
<dbReference type="InterPro" id="IPR010359">
    <property type="entry name" value="IrrE_HExxH"/>
</dbReference>
<name>A0A344UXX0_9ACTN</name>
<accession>A0A344UXX0</accession>
<dbReference type="Proteomes" id="UP000251995">
    <property type="component" value="Chromosome"/>
</dbReference>
<dbReference type="KEGG" id="acij:JS278_02984"/>
<dbReference type="AlphaFoldDB" id="A0A344UXX0"/>
<keyword evidence="3" id="KW-1185">Reference proteome</keyword>
<dbReference type="EMBL" id="CP025198">
    <property type="protein sequence ID" value="AXE40118.1"/>
    <property type="molecule type" value="Genomic_DNA"/>
</dbReference>
<proteinExistence type="predicted"/>
<dbReference type="Pfam" id="PF06114">
    <property type="entry name" value="Peptidase_M78"/>
    <property type="match status" value="1"/>
</dbReference>
<feature type="domain" description="IrrE N-terminal-like" evidence="1">
    <location>
        <begin position="188"/>
        <end position="292"/>
    </location>
</feature>
<sequence>MTARVDVPRPVLEWAQKRSRRAPEAMRKKFRDWDRWLVGEARPTVNQAQDLAEFTHVPFGMLMLPEPPEERLPIPDFRSGPEAHREPSQELLQTVYLAQSRQAWFEDYLVRIGAEPVEFVGSARGMSADQAAALISDALDYGPEDRSALRDANGARKYLVQTFESLGGLVSVSSMVGNDTHRPLDREEFRGFALHSDLAPYVFVNAKDTKPGQVFSLLHEFAHVWRGETGLSDAEAMIAEDRSPVEKWCDQVAAEVAVPRRDLVARADLRADLTEELECLADFYKCSTLVVLLQMRAAKLLPREGFDLLYEQEVSRLMGFIAEKTASKGGSFYSNQPLRIGERLSQALISDTKRGETPLPDVMRLMGLGSVKGFDKYADRLEGQLPLDHREGGAYAAST</sequence>
<evidence type="ECO:0000313" key="3">
    <source>
        <dbReference type="Proteomes" id="UP000251995"/>
    </source>
</evidence>
<reference evidence="2 3" key="1">
    <citation type="submission" date="2017-12" db="EMBL/GenBank/DDBJ databases">
        <title>The whole genome sequence of the Acidipropionibacterium virtanenii sp. nov. type strain JS278.</title>
        <authorList>
            <person name="Laine P."/>
            <person name="Deptula P."/>
            <person name="Varmanen P."/>
            <person name="Auvinen P."/>
        </authorList>
    </citation>
    <scope>NUCLEOTIDE SEQUENCE [LARGE SCALE GENOMIC DNA]</scope>
    <source>
        <strain evidence="2 3">JS278</strain>
    </source>
</reference>
<dbReference type="RefSeq" id="WP_220149999.1">
    <property type="nucleotide sequence ID" value="NZ_CP025198.1"/>
</dbReference>
<evidence type="ECO:0000259" key="1">
    <source>
        <dbReference type="Pfam" id="PF06114"/>
    </source>
</evidence>
<protein>
    <recommendedName>
        <fullName evidence="1">IrrE N-terminal-like domain-containing protein</fullName>
    </recommendedName>
</protein>
<evidence type="ECO:0000313" key="2">
    <source>
        <dbReference type="EMBL" id="AXE40118.1"/>
    </source>
</evidence>
<dbReference type="PANTHER" id="PTHR43236">
    <property type="entry name" value="ANTITOXIN HIGA1"/>
    <property type="match status" value="1"/>
</dbReference>
<organism evidence="2 3">
    <name type="scientific">Acidipropionibacterium virtanenii</name>
    <dbReference type="NCBI Taxonomy" id="2057246"/>
    <lineage>
        <taxon>Bacteria</taxon>
        <taxon>Bacillati</taxon>
        <taxon>Actinomycetota</taxon>
        <taxon>Actinomycetes</taxon>
        <taxon>Propionibacteriales</taxon>
        <taxon>Propionibacteriaceae</taxon>
        <taxon>Acidipropionibacterium</taxon>
    </lineage>
</organism>